<feature type="domain" description="Zn(2)-C6 fungal-type" evidence="3">
    <location>
        <begin position="298"/>
        <end position="332"/>
    </location>
</feature>
<feature type="compositionally biased region" description="Basic and acidic residues" evidence="2">
    <location>
        <begin position="273"/>
        <end position="285"/>
    </location>
</feature>
<proteinExistence type="predicted"/>
<dbReference type="GO" id="GO:0000981">
    <property type="term" value="F:DNA-binding transcription factor activity, RNA polymerase II-specific"/>
    <property type="evidence" value="ECO:0007669"/>
    <property type="project" value="InterPro"/>
</dbReference>
<keyword evidence="5" id="KW-1185">Reference proteome</keyword>
<evidence type="ECO:0000256" key="1">
    <source>
        <dbReference type="ARBA" id="ARBA00023242"/>
    </source>
</evidence>
<dbReference type="PANTHER" id="PTHR35392">
    <property type="entry name" value="ZN(II)2CYS6 TRANSCRIPTION FACTOR (EUROFUNG)-RELATED-RELATED"/>
    <property type="match status" value="1"/>
</dbReference>
<dbReference type="GO" id="GO:0008270">
    <property type="term" value="F:zinc ion binding"/>
    <property type="evidence" value="ECO:0007669"/>
    <property type="project" value="InterPro"/>
</dbReference>
<keyword evidence="1" id="KW-0539">Nucleus</keyword>
<name>A0AAN6XY01_9PEZI</name>
<dbReference type="AlphaFoldDB" id="A0AAN6XY01"/>
<evidence type="ECO:0000313" key="4">
    <source>
        <dbReference type="EMBL" id="KAK4208754.1"/>
    </source>
</evidence>
<protein>
    <recommendedName>
        <fullName evidence="3">Zn(2)-C6 fungal-type domain-containing protein</fullName>
    </recommendedName>
</protein>
<dbReference type="Proteomes" id="UP001301769">
    <property type="component" value="Unassembled WGS sequence"/>
</dbReference>
<dbReference type="PANTHER" id="PTHR35392:SF3">
    <property type="entry name" value="ZN(2)-C6 FUNGAL-TYPE DOMAIN-CONTAINING PROTEIN"/>
    <property type="match status" value="1"/>
</dbReference>
<evidence type="ECO:0000259" key="3">
    <source>
        <dbReference type="PROSITE" id="PS00463"/>
    </source>
</evidence>
<dbReference type="EMBL" id="MU858230">
    <property type="protein sequence ID" value="KAK4208754.1"/>
    <property type="molecule type" value="Genomic_DNA"/>
</dbReference>
<comment type="caution">
    <text evidence="4">The sequence shown here is derived from an EMBL/GenBank/DDBJ whole genome shotgun (WGS) entry which is preliminary data.</text>
</comment>
<reference evidence="4" key="2">
    <citation type="submission" date="2023-05" db="EMBL/GenBank/DDBJ databases">
        <authorList>
            <consortium name="Lawrence Berkeley National Laboratory"/>
            <person name="Steindorff A."/>
            <person name="Hensen N."/>
            <person name="Bonometti L."/>
            <person name="Westerberg I."/>
            <person name="Brannstrom I.O."/>
            <person name="Guillou S."/>
            <person name="Cros-Aarteil S."/>
            <person name="Calhoun S."/>
            <person name="Haridas S."/>
            <person name="Kuo A."/>
            <person name="Mondo S."/>
            <person name="Pangilinan J."/>
            <person name="Riley R."/>
            <person name="Labutti K."/>
            <person name="Andreopoulos B."/>
            <person name="Lipzen A."/>
            <person name="Chen C."/>
            <person name="Yanf M."/>
            <person name="Daum C."/>
            <person name="Ng V."/>
            <person name="Clum A."/>
            <person name="Ohm R."/>
            <person name="Martin F."/>
            <person name="Silar P."/>
            <person name="Natvig D."/>
            <person name="Lalanne C."/>
            <person name="Gautier V."/>
            <person name="Ament-Velasquez S.L."/>
            <person name="Kruys A."/>
            <person name="Hutchinson M.I."/>
            <person name="Powell A.J."/>
            <person name="Barry K."/>
            <person name="Miller A.N."/>
            <person name="Grigoriev I.V."/>
            <person name="Debuchy R."/>
            <person name="Gladieux P."/>
            <person name="Thoren M.H."/>
            <person name="Johannesson H."/>
        </authorList>
    </citation>
    <scope>NUCLEOTIDE SEQUENCE</scope>
    <source>
        <strain evidence="4">PSN293</strain>
    </source>
</reference>
<feature type="region of interest" description="Disordered" evidence="2">
    <location>
        <begin position="86"/>
        <end position="212"/>
    </location>
</feature>
<feature type="region of interest" description="Disordered" evidence="2">
    <location>
        <begin position="245"/>
        <end position="285"/>
    </location>
</feature>
<accession>A0AAN6XY01</accession>
<gene>
    <name evidence="4" type="ORF">QBC37DRAFT_431403</name>
</gene>
<dbReference type="PROSITE" id="PS00463">
    <property type="entry name" value="ZN2_CY6_FUNGAL_1"/>
    <property type="match status" value="1"/>
</dbReference>
<evidence type="ECO:0000256" key="2">
    <source>
        <dbReference type="SAM" id="MobiDB-lite"/>
    </source>
</evidence>
<dbReference type="InterPro" id="IPR001138">
    <property type="entry name" value="Zn2Cys6_DnaBD"/>
</dbReference>
<feature type="compositionally biased region" description="Polar residues" evidence="2">
    <location>
        <begin position="174"/>
        <end position="197"/>
    </location>
</feature>
<reference evidence="4" key="1">
    <citation type="journal article" date="2023" name="Mol. Phylogenet. Evol.">
        <title>Genome-scale phylogeny and comparative genomics of the fungal order Sordariales.</title>
        <authorList>
            <person name="Hensen N."/>
            <person name="Bonometti L."/>
            <person name="Westerberg I."/>
            <person name="Brannstrom I.O."/>
            <person name="Guillou S."/>
            <person name="Cros-Aarteil S."/>
            <person name="Calhoun S."/>
            <person name="Haridas S."/>
            <person name="Kuo A."/>
            <person name="Mondo S."/>
            <person name="Pangilinan J."/>
            <person name="Riley R."/>
            <person name="LaButti K."/>
            <person name="Andreopoulos B."/>
            <person name="Lipzen A."/>
            <person name="Chen C."/>
            <person name="Yan M."/>
            <person name="Daum C."/>
            <person name="Ng V."/>
            <person name="Clum A."/>
            <person name="Steindorff A."/>
            <person name="Ohm R.A."/>
            <person name="Martin F."/>
            <person name="Silar P."/>
            <person name="Natvig D.O."/>
            <person name="Lalanne C."/>
            <person name="Gautier V."/>
            <person name="Ament-Velasquez S.L."/>
            <person name="Kruys A."/>
            <person name="Hutchinson M.I."/>
            <person name="Powell A.J."/>
            <person name="Barry K."/>
            <person name="Miller A.N."/>
            <person name="Grigoriev I.V."/>
            <person name="Debuchy R."/>
            <person name="Gladieux P."/>
            <person name="Hiltunen Thoren M."/>
            <person name="Johannesson H."/>
        </authorList>
    </citation>
    <scope>NUCLEOTIDE SEQUENCE</scope>
    <source>
        <strain evidence="4">PSN293</strain>
    </source>
</reference>
<evidence type="ECO:0000313" key="5">
    <source>
        <dbReference type="Proteomes" id="UP001301769"/>
    </source>
</evidence>
<feature type="compositionally biased region" description="Polar residues" evidence="2">
    <location>
        <begin position="94"/>
        <end position="117"/>
    </location>
</feature>
<dbReference type="InterPro" id="IPR052973">
    <property type="entry name" value="Fungal_sec-metab_reg_TF"/>
</dbReference>
<organism evidence="4 5">
    <name type="scientific">Rhypophila decipiens</name>
    <dbReference type="NCBI Taxonomy" id="261697"/>
    <lineage>
        <taxon>Eukaryota</taxon>
        <taxon>Fungi</taxon>
        <taxon>Dikarya</taxon>
        <taxon>Ascomycota</taxon>
        <taxon>Pezizomycotina</taxon>
        <taxon>Sordariomycetes</taxon>
        <taxon>Sordariomycetidae</taxon>
        <taxon>Sordariales</taxon>
        <taxon>Naviculisporaceae</taxon>
        <taxon>Rhypophila</taxon>
    </lineage>
</organism>
<sequence length="703" mass="78381">MATDTGRTDPQFTHGKLLEAATLLRLPVDLLADRLGLAPEPLDQLPMTTYETRGPSLSWVDAGFHSGSDNDLASFSDTSLPNTYASIAHPLMGPSSQTTNKTSPIATQASGRRSTSAGPVFWDPVTGPSTPSGWASAEENGQPLGSHHRTVDRSSGNFLSVPNPRPMPRPRLGTPSSSASQENATNAATRGGSSCASFKQEEGTSTHDASGEADDEFMVTKEETEAAIVNAPVLGPCSKVWVLPPRIQRKRRAKPDGGGAPKRKRDSSDGPEEGPKRRGAYTDEAKKRNTALTRLLKSCIRCRMNRGRCNPDPDDLTGPCLTCKRMTGPTLCKMPCFRYIITEALLYREQKAPFQVYSKRWQNMDIVNIPADGWASDQIRTIVVSPIQLFAPFQIQVREFIPVDGDLLEEQWMTATGPQKIQLPRYAVADMLEAARELKRYIESNVWNFLNSSVQQLDPLFWETYYMAFRHIGSAQTPGERELLTNTFKLWVTCRVISTPVHICGEEKLGGHAIYSPDSLHDGKVPMPVIMTAQFECINYTTFLRPWSKAVLKQLNDLVLAKRREYWLTIYFTMFILLHSCAMLTRRDEETARQYAMKEQYANPDTIKAHQSGMQTMLAHFHFINKGVAPFSLAHSAVGRQDLAKAAALDDDQVRFVWKTSAMVQEPERAARIKAVRESGQVGDDLYWVSMLYDKEWKPASQD</sequence>